<feature type="non-terminal residue" evidence="1">
    <location>
        <position position="432"/>
    </location>
</feature>
<dbReference type="Proteomes" id="UP000000311">
    <property type="component" value="Unassembled WGS sequence"/>
</dbReference>
<evidence type="ECO:0000313" key="1">
    <source>
        <dbReference type="EMBL" id="EFN72002.1"/>
    </source>
</evidence>
<dbReference type="InParanoid" id="E2A3I6"/>
<evidence type="ECO:0000313" key="2">
    <source>
        <dbReference type="Proteomes" id="UP000000311"/>
    </source>
</evidence>
<dbReference type="OrthoDB" id="7549170at2759"/>
<accession>E2A3I6</accession>
<dbReference type="EMBL" id="GL436433">
    <property type="protein sequence ID" value="EFN72002.1"/>
    <property type="molecule type" value="Genomic_DNA"/>
</dbReference>
<sequence length="432" mass="50461">LRGWALKHNITHEAVSELLKGLKKNHKCFANELETNFPIDARTLLKTNVKLIKKVVQPGYYIHIGLQKQLLKIAPKYLKTAHSFKLLINIDGLPLFKSSSDQVYPILCTVVSVSKLRNKVFPIGIYYGKEKPANLEDYLEDFIIEVKNLKNNGLHFKNYTVWLDGIYFVCDAPAKSFIMGTVSHTGFFSCTRCTVRGITLDNRRIFLDLESPARTCQDFLQWKDSNFRRKNTSLTNIAGLDFVHDFVLDYLHLECLGVMRSMILNMWYKGAIPHRLSVAQIELVSILLVKFQKCIPIEFARKPRELYIVLRWKGTEFRLFLLYIGPIVLKNVLNKQKYIHFLEFHFAMRILLNPNLCKKQELRQFAKSLLKHFVQSTAILYNQNFITHNFHNNIHITDDADYFIDKLDDFSLDTVSAFPFENYMQIIKRKVR</sequence>
<name>E2A3I6_CAMFO</name>
<dbReference type="STRING" id="104421.E2A3I6"/>
<protein>
    <submittedName>
        <fullName evidence="1">Uncharacterized protein</fullName>
    </submittedName>
</protein>
<dbReference type="AlphaFoldDB" id="E2A3I6"/>
<keyword evidence="2" id="KW-1185">Reference proteome</keyword>
<reference evidence="1 2" key="1">
    <citation type="journal article" date="2010" name="Science">
        <title>Genomic comparison of the ants Camponotus floridanus and Harpegnathos saltator.</title>
        <authorList>
            <person name="Bonasio R."/>
            <person name="Zhang G."/>
            <person name="Ye C."/>
            <person name="Mutti N.S."/>
            <person name="Fang X."/>
            <person name="Qin N."/>
            <person name="Donahue G."/>
            <person name="Yang P."/>
            <person name="Li Q."/>
            <person name="Li C."/>
            <person name="Zhang P."/>
            <person name="Huang Z."/>
            <person name="Berger S.L."/>
            <person name="Reinberg D."/>
            <person name="Wang J."/>
            <person name="Liebig J."/>
        </authorList>
    </citation>
    <scope>NUCLEOTIDE SEQUENCE [LARGE SCALE GENOMIC DNA]</scope>
    <source>
        <strain evidence="2">C129</strain>
    </source>
</reference>
<organism evidence="2">
    <name type="scientific">Camponotus floridanus</name>
    <name type="common">Florida carpenter ant</name>
    <dbReference type="NCBI Taxonomy" id="104421"/>
    <lineage>
        <taxon>Eukaryota</taxon>
        <taxon>Metazoa</taxon>
        <taxon>Ecdysozoa</taxon>
        <taxon>Arthropoda</taxon>
        <taxon>Hexapoda</taxon>
        <taxon>Insecta</taxon>
        <taxon>Pterygota</taxon>
        <taxon>Neoptera</taxon>
        <taxon>Endopterygota</taxon>
        <taxon>Hymenoptera</taxon>
        <taxon>Apocrita</taxon>
        <taxon>Aculeata</taxon>
        <taxon>Formicoidea</taxon>
        <taxon>Formicidae</taxon>
        <taxon>Formicinae</taxon>
        <taxon>Camponotus</taxon>
    </lineage>
</organism>
<dbReference type="PANTHER" id="PTHR33053">
    <property type="entry name" value="PROTEIN, PUTATIVE-RELATED"/>
    <property type="match status" value="1"/>
</dbReference>
<gene>
    <name evidence="1" type="ORF">EAG_06099</name>
</gene>
<dbReference type="OMA" id="WAREISP"/>
<feature type="non-terminal residue" evidence="1">
    <location>
        <position position="1"/>
    </location>
</feature>
<proteinExistence type="predicted"/>
<dbReference type="PANTHER" id="PTHR33053:SF9">
    <property type="entry name" value="AGAP000105-PA"/>
    <property type="match status" value="1"/>
</dbReference>